<sequence>MSCENAWQRCRSGKIIPWMSRSEVRTLSGGKHRTRLGAQGVAGMALARRKGGQGWNRQRGKGLGYLRRPSYIPPPLRVGASHALYSAYWRSS</sequence>
<evidence type="ECO:0000313" key="2">
    <source>
        <dbReference type="Proteomes" id="UP000579945"/>
    </source>
</evidence>
<dbReference type="AlphaFoldDB" id="A0A7W5VDY8"/>
<organism evidence="1 2">
    <name type="scientific">Nonomuraea dietziae</name>
    <dbReference type="NCBI Taxonomy" id="65515"/>
    <lineage>
        <taxon>Bacteria</taxon>
        <taxon>Bacillati</taxon>
        <taxon>Actinomycetota</taxon>
        <taxon>Actinomycetes</taxon>
        <taxon>Streptosporangiales</taxon>
        <taxon>Streptosporangiaceae</taxon>
        <taxon>Nonomuraea</taxon>
    </lineage>
</organism>
<accession>A0A7W5VDY8</accession>
<proteinExistence type="predicted"/>
<dbReference type="Proteomes" id="UP000579945">
    <property type="component" value="Unassembled WGS sequence"/>
</dbReference>
<name>A0A7W5VDY8_9ACTN</name>
<comment type="caution">
    <text evidence="1">The sequence shown here is derived from an EMBL/GenBank/DDBJ whole genome shotgun (WGS) entry which is preliminary data.</text>
</comment>
<evidence type="ECO:0000313" key="1">
    <source>
        <dbReference type="EMBL" id="MBB3730333.1"/>
    </source>
</evidence>
<keyword evidence="2" id="KW-1185">Reference proteome</keyword>
<gene>
    <name evidence="1" type="ORF">FHR33_006193</name>
</gene>
<reference evidence="1 2" key="1">
    <citation type="submission" date="2020-08" db="EMBL/GenBank/DDBJ databases">
        <title>Sequencing the genomes of 1000 actinobacteria strains.</title>
        <authorList>
            <person name="Klenk H.-P."/>
        </authorList>
    </citation>
    <scope>NUCLEOTIDE SEQUENCE [LARGE SCALE GENOMIC DNA]</scope>
    <source>
        <strain evidence="1 2">DSM 44320</strain>
    </source>
</reference>
<dbReference type="EMBL" id="JACIBV010000001">
    <property type="protein sequence ID" value="MBB3730333.1"/>
    <property type="molecule type" value="Genomic_DNA"/>
</dbReference>
<protein>
    <submittedName>
        <fullName evidence="1">Uncharacterized protein</fullName>
    </submittedName>
</protein>